<dbReference type="Proteomes" id="UP000467840">
    <property type="component" value="Chromosome 2"/>
</dbReference>
<dbReference type="SUPFAM" id="SSF53098">
    <property type="entry name" value="Ribonuclease H-like"/>
    <property type="match status" value="1"/>
</dbReference>
<sequence length="356" mass="40728">MADYKPWNKVSAYSFTLADLSLVSTTPTTMDIPESFFQEQLKIGDYHYPIRDKDNQQEQKSTPCFSNNKVDEMGELGSDQEKLQIGVNKYHDYYYYCTFDEHVAHLCKSVAAHGEDGGQPLNLKVDKNNDGMVLSTKEDTESEFDYYLLSIHGDDEYIADMLDLKVDENNYGMVLSSKKMLNLSLIIHFSLYMATVTSSRTVVDRWIKDHLQAPCHHHQKIVGLDIEWRPTFIRGSSQNPVGILQLCIRKCRLIFQIYQATCIPRSLRNALSNPNIIYTGVRISGDTKKLYKDYDLETSCEADIASLAAQAFDHKEFKRSGLKTLVETIIGEELEKPKRVTMSNWDAKYLTPAQVK</sequence>
<dbReference type="PANTHER" id="PTHR13620">
    <property type="entry name" value="3-5 EXONUCLEASE"/>
    <property type="match status" value="1"/>
</dbReference>
<dbReference type="GO" id="GO:0003676">
    <property type="term" value="F:nucleic acid binding"/>
    <property type="evidence" value="ECO:0007669"/>
    <property type="project" value="InterPro"/>
</dbReference>
<keyword evidence="5" id="KW-1185">Reference proteome</keyword>
<dbReference type="GO" id="GO:0006139">
    <property type="term" value="P:nucleobase-containing compound metabolic process"/>
    <property type="evidence" value="ECO:0007669"/>
    <property type="project" value="InterPro"/>
</dbReference>
<dbReference type="InterPro" id="IPR051132">
    <property type="entry name" value="3-5_Exonuclease_domain"/>
</dbReference>
<dbReference type="InterPro" id="IPR036397">
    <property type="entry name" value="RNaseH_sf"/>
</dbReference>
<dbReference type="PANTHER" id="PTHR13620:SF105">
    <property type="entry name" value="OS01G0737700 PROTEIN"/>
    <property type="match status" value="1"/>
</dbReference>
<gene>
    <name evidence="4" type="ORF">GH714_035645</name>
</gene>
<comment type="caution">
    <text evidence="4">The sequence shown here is derived from an EMBL/GenBank/DDBJ whole genome shotgun (WGS) entry which is preliminary data.</text>
</comment>
<evidence type="ECO:0000313" key="5">
    <source>
        <dbReference type="Proteomes" id="UP000467840"/>
    </source>
</evidence>
<evidence type="ECO:0000259" key="3">
    <source>
        <dbReference type="Pfam" id="PF01612"/>
    </source>
</evidence>
<name>A0A6A6KUS9_HEVBR</name>
<dbReference type="GO" id="GO:0008408">
    <property type="term" value="F:3'-5' exonuclease activity"/>
    <property type="evidence" value="ECO:0007669"/>
    <property type="project" value="InterPro"/>
</dbReference>
<dbReference type="GO" id="GO:0005634">
    <property type="term" value="C:nucleus"/>
    <property type="evidence" value="ECO:0007669"/>
    <property type="project" value="TreeGrafter"/>
</dbReference>
<reference evidence="4 5" key="1">
    <citation type="journal article" date="2020" name="Mol. Plant">
        <title>The Chromosome-Based Rubber Tree Genome Provides New Insights into Spurge Genome Evolution and Rubber Biosynthesis.</title>
        <authorList>
            <person name="Liu J."/>
            <person name="Shi C."/>
            <person name="Shi C.C."/>
            <person name="Li W."/>
            <person name="Zhang Q.J."/>
            <person name="Zhang Y."/>
            <person name="Li K."/>
            <person name="Lu H.F."/>
            <person name="Shi C."/>
            <person name="Zhu S.T."/>
            <person name="Xiao Z.Y."/>
            <person name="Nan H."/>
            <person name="Yue Y."/>
            <person name="Zhu X.G."/>
            <person name="Wu Y."/>
            <person name="Hong X.N."/>
            <person name="Fan G.Y."/>
            <person name="Tong Y."/>
            <person name="Zhang D."/>
            <person name="Mao C.L."/>
            <person name="Liu Y.L."/>
            <person name="Hao S.J."/>
            <person name="Liu W.Q."/>
            <person name="Lv M.Q."/>
            <person name="Zhang H.B."/>
            <person name="Liu Y."/>
            <person name="Hu-Tang G.R."/>
            <person name="Wang J.P."/>
            <person name="Wang J.H."/>
            <person name="Sun Y.H."/>
            <person name="Ni S.B."/>
            <person name="Chen W.B."/>
            <person name="Zhang X.C."/>
            <person name="Jiao Y.N."/>
            <person name="Eichler E.E."/>
            <person name="Li G.H."/>
            <person name="Liu X."/>
            <person name="Gao L.Z."/>
        </authorList>
    </citation>
    <scope>NUCLEOTIDE SEQUENCE [LARGE SCALE GENOMIC DNA]</scope>
    <source>
        <strain evidence="5">cv. GT1</strain>
        <tissue evidence="4">Leaf</tissue>
    </source>
</reference>
<evidence type="ECO:0000313" key="4">
    <source>
        <dbReference type="EMBL" id="KAF2291796.1"/>
    </source>
</evidence>
<proteinExistence type="predicted"/>
<evidence type="ECO:0000256" key="1">
    <source>
        <dbReference type="ARBA" id="ARBA00022722"/>
    </source>
</evidence>
<accession>A0A6A6KUS9</accession>
<evidence type="ECO:0000256" key="2">
    <source>
        <dbReference type="ARBA" id="ARBA00022801"/>
    </source>
</evidence>
<keyword evidence="1" id="KW-0540">Nuclease</keyword>
<dbReference type="InterPro" id="IPR012337">
    <property type="entry name" value="RNaseH-like_sf"/>
</dbReference>
<feature type="domain" description="3'-5' exonuclease" evidence="3">
    <location>
        <begin position="206"/>
        <end position="355"/>
    </location>
</feature>
<dbReference type="GO" id="GO:0005737">
    <property type="term" value="C:cytoplasm"/>
    <property type="evidence" value="ECO:0007669"/>
    <property type="project" value="TreeGrafter"/>
</dbReference>
<dbReference type="InterPro" id="IPR002562">
    <property type="entry name" value="3'-5'_exonuclease_dom"/>
</dbReference>
<dbReference type="AlphaFoldDB" id="A0A6A6KUS9"/>
<dbReference type="Gene3D" id="3.30.420.10">
    <property type="entry name" value="Ribonuclease H-like superfamily/Ribonuclease H"/>
    <property type="match status" value="1"/>
</dbReference>
<keyword evidence="2" id="KW-0378">Hydrolase</keyword>
<protein>
    <recommendedName>
        <fullName evidence="3">3'-5' exonuclease domain-containing protein</fullName>
    </recommendedName>
</protein>
<organism evidence="4 5">
    <name type="scientific">Hevea brasiliensis</name>
    <name type="common">Para rubber tree</name>
    <name type="synonym">Siphonia brasiliensis</name>
    <dbReference type="NCBI Taxonomy" id="3981"/>
    <lineage>
        <taxon>Eukaryota</taxon>
        <taxon>Viridiplantae</taxon>
        <taxon>Streptophyta</taxon>
        <taxon>Embryophyta</taxon>
        <taxon>Tracheophyta</taxon>
        <taxon>Spermatophyta</taxon>
        <taxon>Magnoliopsida</taxon>
        <taxon>eudicotyledons</taxon>
        <taxon>Gunneridae</taxon>
        <taxon>Pentapetalae</taxon>
        <taxon>rosids</taxon>
        <taxon>fabids</taxon>
        <taxon>Malpighiales</taxon>
        <taxon>Euphorbiaceae</taxon>
        <taxon>Crotonoideae</taxon>
        <taxon>Micrandreae</taxon>
        <taxon>Hevea</taxon>
    </lineage>
</organism>
<dbReference type="CDD" id="cd06141">
    <property type="entry name" value="WRN_exo"/>
    <property type="match status" value="1"/>
</dbReference>
<dbReference type="Pfam" id="PF01612">
    <property type="entry name" value="DNA_pol_A_exo1"/>
    <property type="match status" value="1"/>
</dbReference>
<dbReference type="EMBL" id="JAAGAX010000015">
    <property type="protein sequence ID" value="KAF2291796.1"/>
    <property type="molecule type" value="Genomic_DNA"/>
</dbReference>